<keyword evidence="1" id="KW-0812">Transmembrane</keyword>
<dbReference type="AlphaFoldDB" id="A0AAW3W957"/>
<evidence type="ECO:0000313" key="3">
    <source>
        <dbReference type="Proteomes" id="UP001194098"/>
    </source>
</evidence>
<evidence type="ECO:0000256" key="1">
    <source>
        <dbReference type="SAM" id="Phobius"/>
    </source>
</evidence>
<sequence>MRKDLIKYFKRYVIHVFIMTGMFYWLKALWDKLECLFDGGIQESVSDSIIALILIYILWQKIINWIEIKGEVEQ</sequence>
<keyword evidence="1" id="KW-0472">Membrane</keyword>
<organism evidence="2 3">
    <name type="scientific">Clostridium beijerinckii</name>
    <name type="common">Clostridium MP</name>
    <dbReference type="NCBI Taxonomy" id="1520"/>
    <lineage>
        <taxon>Bacteria</taxon>
        <taxon>Bacillati</taxon>
        <taxon>Bacillota</taxon>
        <taxon>Clostridia</taxon>
        <taxon>Eubacteriales</taxon>
        <taxon>Clostridiaceae</taxon>
        <taxon>Clostridium</taxon>
    </lineage>
</organism>
<accession>A0AAW3W957</accession>
<name>A0AAW3W957_CLOBE</name>
<protein>
    <submittedName>
        <fullName evidence="2">Uncharacterized protein</fullName>
    </submittedName>
</protein>
<feature type="transmembrane region" description="Helical" evidence="1">
    <location>
        <begin position="12"/>
        <end position="29"/>
    </location>
</feature>
<dbReference type="Proteomes" id="UP001194098">
    <property type="component" value="Unassembled WGS sequence"/>
</dbReference>
<dbReference type="RefSeq" id="WP_171779998.1">
    <property type="nucleotide sequence ID" value="NZ_JABFUP010000001.1"/>
</dbReference>
<evidence type="ECO:0000313" key="2">
    <source>
        <dbReference type="EMBL" id="MBC2475437.1"/>
    </source>
</evidence>
<dbReference type="EMBL" id="JABAGV010000027">
    <property type="protein sequence ID" value="MBC2475437.1"/>
    <property type="molecule type" value="Genomic_DNA"/>
</dbReference>
<reference evidence="2" key="1">
    <citation type="submission" date="2020-04" db="EMBL/GenBank/DDBJ databases">
        <authorList>
            <person name="Brown S."/>
        </authorList>
    </citation>
    <scope>NUCLEOTIDE SEQUENCE</scope>
    <source>
        <strain evidence="2">DJ015</strain>
    </source>
</reference>
<keyword evidence="1" id="KW-1133">Transmembrane helix</keyword>
<proteinExistence type="predicted"/>
<gene>
    <name evidence="2" type="ORF">HGI39_12075</name>
</gene>
<comment type="caution">
    <text evidence="2">The sequence shown here is derived from an EMBL/GenBank/DDBJ whole genome shotgun (WGS) entry which is preliminary data.</text>
</comment>
<reference evidence="2" key="2">
    <citation type="journal article" date="2022" name="Nat. Biotechnol.">
        <title>Carbon-negative production of acetone and isopropanol by gas fermentation at industrial pilot scale.</title>
        <authorList>
            <person name="Liew F.E."/>
            <person name="Nogle R."/>
            <person name="Abdalla T."/>
            <person name="Rasor B.J."/>
            <person name="Canter C."/>
            <person name="Jensen R.O."/>
            <person name="Wang L."/>
            <person name="Strutz J."/>
            <person name="Chirania P."/>
            <person name="De Tissera S."/>
            <person name="Mueller A.P."/>
            <person name="Ruan Z."/>
            <person name="Gao A."/>
            <person name="Tran L."/>
            <person name="Engle N.L."/>
            <person name="Bromley J.C."/>
            <person name="Daniell J."/>
            <person name="Conrado R."/>
            <person name="Tschaplinski T.J."/>
            <person name="Giannone R.J."/>
            <person name="Hettich R.L."/>
            <person name="Karim A.S."/>
            <person name="Simpson S.D."/>
            <person name="Brown S.D."/>
            <person name="Leang C."/>
            <person name="Jewett M.C."/>
            <person name="Kopke M."/>
        </authorList>
    </citation>
    <scope>NUCLEOTIDE SEQUENCE</scope>
    <source>
        <strain evidence="2">DJ015</strain>
    </source>
</reference>
<feature type="transmembrane region" description="Helical" evidence="1">
    <location>
        <begin position="41"/>
        <end position="59"/>
    </location>
</feature>